<dbReference type="OrthoDB" id="3723110at2"/>
<evidence type="ECO:0000313" key="2">
    <source>
        <dbReference type="EMBL" id="EDX71191.1"/>
    </source>
</evidence>
<dbReference type="NCBIfam" id="TIGR05002">
    <property type="entry name" value="NxxGxxAF_repeat"/>
    <property type="match status" value="4"/>
</dbReference>
<keyword evidence="1" id="KW-0732">Signal</keyword>
<feature type="signal peptide" evidence="1">
    <location>
        <begin position="1"/>
        <end position="27"/>
    </location>
</feature>
<dbReference type="InterPro" id="IPR055876">
    <property type="entry name" value="DUF7453"/>
</dbReference>
<reference evidence="2 3" key="1">
    <citation type="submission" date="2008-07" db="EMBL/GenBank/DDBJ databases">
        <authorList>
            <person name="Tandeau de Marsac N."/>
            <person name="Ferriera S."/>
            <person name="Johnson J."/>
            <person name="Kravitz S."/>
            <person name="Beeson K."/>
            <person name="Sutton G."/>
            <person name="Rogers Y.-H."/>
            <person name="Friedman R."/>
            <person name="Frazier M."/>
            <person name="Venter J.C."/>
        </authorList>
    </citation>
    <scope>NUCLEOTIDE SEQUENCE [LARGE SCALE GENOMIC DNA]</scope>
    <source>
        <strain evidence="2 3">PCC 7420</strain>
    </source>
</reference>
<dbReference type="AlphaFoldDB" id="B4W3I4"/>
<dbReference type="Pfam" id="PF24251">
    <property type="entry name" value="DUF7453"/>
    <property type="match status" value="1"/>
</dbReference>
<dbReference type="Proteomes" id="UP000003835">
    <property type="component" value="Unassembled WGS sequence"/>
</dbReference>
<sequence length="569" mass="60240">MLKFKPILSLTVVGLSLSLLSSGKALAFSFNFSPIVETNSSFSSFSSLGSGLGTAGGNSGYKLSNDADYQNGKGLAINNNGQVVFFAELTSGDQGIYVGTGVGGQKIIVDNKSDSIFSSFGQGLALNNDGTVAFFADVDAGGQGIFTSNGVSNTQQIAHTNGTYSNFAPGLAINDNGTVAFFANLDSGAQEIFTSDGNKTIQITNCTGAGSSEQQCPLSSVNLDPHAPDINNQGMVSFVSHYGVFTGDENGNYLIVADQANFWNGSYREANINDQGEVSAFAHNNGAGQVIFKADGINGELIAGNNYEQSETPDTFYNVGTSSINNKGLVAFMANQVVEGSSPFSNQDKGIFVGSNAVEDKVIGIGDTLFGSTVVDLAMDRQSLSDDNEIVFWAKFEDGTEGIYRANNIADSQFNPLLPDSTLDGVFRFIDVIGGKWYDPPSAYGFHYEMTGNSLFTSILNFPVGFENPFTVSVGDTNLGEFLPGDSIDFVSLLGGGVSEFTITGLNVDPTNPTAFPIKLDFDTDTASFDMHALIEEDSQNVPEPVSVVSFLTFGSGVVLLRRRKSRQV</sequence>
<dbReference type="EMBL" id="DS989875">
    <property type="protein sequence ID" value="EDX71191.1"/>
    <property type="molecule type" value="Genomic_DNA"/>
</dbReference>
<protein>
    <submittedName>
        <fullName evidence="2">PEP-CTERM putative exosortase interaction domain protein</fullName>
    </submittedName>
</protein>
<name>B4W3I4_9CYAN</name>
<proteinExistence type="predicted"/>
<organism evidence="2 3">
    <name type="scientific">Coleofasciculus chthonoplastes PCC 7420</name>
    <dbReference type="NCBI Taxonomy" id="118168"/>
    <lineage>
        <taxon>Bacteria</taxon>
        <taxon>Bacillati</taxon>
        <taxon>Cyanobacteriota</taxon>
        <taxon>Cyanophyceae</taxon>
        <taxon>Coleofasciculales</taxon>
        <taxon>Coleofasciculaceae</taxon>
        <taxon>Coleofasciculus</taxon>
    </lineage>
</organism>
<dbReference type="HOGENOM" id="CLU_478763_0_0_3"/>
<feature type="chain" id="PRO_5002825529" evidence="1">
    <location>
        <begin position="28"/>
        <end position="569"/>
    </location>
</feature>
<accession>B4W3I4</accession>
<evidence type="ECO:0000256" key="1">
    <source>
        <dbReference type="SAM" id="SignalP"/>
    </source>
</evidence>
<dbReference type="InterPro" id="IPR013424">
    <property type="entry name" value="Ice-binding_C"/>
</dbReference>
<dbReference type="NCBIfam" id="TIGR02595">
    <property type="entry name" value="PEP_CTERM"/>
    <property type="match status" value="1"/>
</dbReference>
<evidence type="ECO:0000313" key="3">
    <source>
        <dbReference type="Proteomes" id="UP000003835"/>
    </source>
</evidence>
<dbReference type="RefSeq" id="WP_006105921.1">
    <property type="nucleotide sequence ID" value="NZ_DS989875.1"/>
</dbReference>
<keyword evidence="3" id="KW-1185">Reference proteome</keyword>
<gene>
    <name evidence="2" type="ORF">MC7420_2752</name>
</gene>
<dbReference type="eggNOG" id="ENOG5032ZCH">
    <property type="taxonomic scope" value="Bacteria"/>
</dbReference>